<evidence type="ECO:0000259" key="1">
    <source>
        <dbReference type="Pfam" id="PF13529"/>
    </source>
</evidence>
<keyword evidence="3" id="KW-1185">Reference proteome</keyword>
<dbReference type="GeneID" id="64871970"/>
<organism evidence="2 3">
    <name type="scientific">Mycobacterium phage Kimona</name>
    <dbReference type="NCBI Taxonomy" id="2024295"/>
    <lineage>
        <taxon>Viruses</taxon>
        <taxon>Duplodnaviria</taxon>
        <taxon>Heunggongvirae</taxon>
        <taxon>Uroviricota</taxon>
        <taxon>Caudoviricetes</taxon>
        <taxon>Kimonavirus</taxon>
        <taxon>Kimonavirus kimona</taxon>
    </lineage>
</organism>
<proteinExistence type="predicted"/>
<dbReference type="Gene3D" id="3.90.70.10">
    <property type="entry name" value="Cysteine proteinases"/>
    <property type="match status" value="1"/>
</dbReference>
<sequence>MTERVLRYDHNIVPQETGWDCGPAAAQSVLSGRGQYVSESDLIREIGTTTRGTDYVGLIERALDRRVPEARYTSVYIENDPPTQTQKDRLWEHIVRSIDNGWGVIMNWVAPPSNKPRGVKGSPNPRYSGGTTYHYVACMGYDDTPGARALWIADSGFWPYNYWISFDQAATLIPPKGYAFADLAAVGGGPVGPDRVDVLARATGLDYARAAEILPAVSAGLRAAECTNVNRIAMYLAQVGHESDNFNATEEYDHGRKHGDPNEVTDRWKYKGRTWIMLTWASNYAGFSRWCFDRGLVPTPTYFVDNPRELADLRWAGLGAAWYWTVARPQINALADRRDLNEVTRLINGAATWEYPSWLKHRKERYDRALAQGDALLTLLDGEDSFLSALSPQEQRALYDEIMKRGPSRSFLADDGKQIETLLGFIYNIDGNAWNIVNVLGTLIGVESCVEDVRRAAEGRWPEGSYVADNPWLAQFGQEFCKRLLPLAGKLSSLLAEQDALVPELHTPAAIETPAALEEGGSGKA</sequence>
<dbReference type="Proteomes" id="UP000222598">
    <property type="component" value="Segment"/>
</dbReference>
<evidence type="ECO:0000313" key="3">
    <source>
        <dbReference type="Proteomes" id="UP000222598"/>
    </source>
</evidence>
<dbReference type="SMR" id="A0A249XU47"/>
<name>A0A249XU47_9CAUD</name>
<accession>A0A249XU47</accession>
<dbReference type="Pfam" id="PF13529">
    <property type="entry name" value="Peptidase_C39_2"/>
    <property type="match status" value="1"/>
</dbReference>
<protein>
    <submittedName>
        <fullName evidence="2">Lysin A</fullName>
    </submittedName>
</protein>
<evidence type="ECO:0000313" key="2">
    <source>
        <dbReference type="EMBL" id="ASZ75442.1"/>
    </source>
</evidence>
<dbReference type="KEGG" id="vg:64871970"/>
<dbReference type="InterPro" id="IPR023346">
    <property type="entry name" value="Lysozyme-like_dom_sf"/>
</dbReference>
<dbReference type="InterPro" id="IPR039564">
    <property type="entry name" value="Peptidase_C39-like"/>
</dbReference>
<dbReference type="SUPFAM" id="SSF53955">
    <property type="entry name" value="Lysozyme-like"/>
    <property type="match status" value="1"/>
</dbReference>
<dbReference type="Gene3D" id="1.10.530.10">
    <property type="match status" value="1"/>
</dbReference>
<reference evidence="3" key="1">
    <citation type="submission" date="2017-07" db="EMBL/GenBank/DDBJ databases">
        <authorList>
            <person name="Sun Z.S."/>
            <person name="Albrecht U."/>
            <person name="Echele G."/>
            <person name="Lee C.C."/>
        </authorList>
    </citation>
    <scope>NUCLEOTIDE SEQUENCE [LARGE SCALE GENOMIC DNA]</scope>
</reference>
<gene>
    <name evidence="2" type="primary">6</name>
    <name evidence="2" type="ORF">PBI_KIMONA_6</name>
</gene>
<feature type="domain" description="Peptidase C39-like" evidence="1">
    <location>
        <begin position="14"/>
        <end position="155"/>
    </location>
</feature>
<dbReference type="RefSeq" id="YP_010062305.1">
    <property type="nucleotide sequence ID" value="NC_054793.1"/>
</dbReference>
<dbReference type="EMBL" id="MF472895">
    <property type="protein sequence ID" value="ASZ75442.1"/>
    <property type="molecule type" value="Genomic_DNA"/>
</dbReference>